<feature type="compositionally biased region" description="Pro residues" evidence="5">
    <location>
        <begin position="214"/>
        <end position="225"/>
    </location>
</feature>
<sequence length="244" mass="28450">MELLDAETDIRDWTYEKINKCQYLKRIEKSILCVIDDPSKTFWDDPNMYVDDPGLDTLLSLTTDELLSCGSWTDTDVSVVLDNKSDTQPRPAGRRRNRRTPRADDNKSPLPCTYPNCTKSYLKPSHLKVHMRRHSGEKPYGCMWPGCKWRFSRSDELSRHCRSHSGIKPYGCNLCEKRFSRSDHRAKHARVHYKRMAAAAAMASRLQWAQQQQQPPPPPPPPPYRYRPQCHHHHDPQNQNFGNH</sequence>
<evidence type="ECO:0000256" key="3">
    <source>
        <dbReference type="ARBA" id="ARBA00022833"/>
    </source>
</evidence>
<dbReference type="InterPro" id="IPR036236">
    <property type="entry name" value="Znf_C2H2_sf"/>
</dbReference>
<dbReference type="SUPFAM" id="SSF57667">
    <property type="entry name" value="beta-beta-alpha zinc fingers"/>
    <property type="match status" value="2"/>
</dbReference>
<organism evidence="7 8">
    <name type="scientific">Cinara cedri</name>
    <dbReference type="NCBI Taxonomy" id="506608"/>
    <lineage>
        <taxon>Eukaryota</taxon>
        <taxon>Metazoa</taxon>
        <taxon>Ecdysozoa</taxon>
        <taxon>Arthropoda</taxon>
        <taxon>Hexapoda</taxon>
        <taxon>Insecta</taxon>
        <taxon>Pterygota</taxon>
        <taxon>Neoptera</taxon>
        <taxon>Paraneoptera</taxon>
        <taxon>Hemiptera</taxon>
        <taxon>Sternorrhyncha</taxon>
        <taxon>Aphidomorpha</taxon>
        <taxon>Aphidoidea</taxon>
        <taxon>Aphididae</taxon>
        <taxon>Lachninae</taxon>
        <taxon>Cinara</taxon>
    </lineage>
</organism>
<feature type="domain" description="C2H2-type" evidence="6">
    <location>
        <begin position="110"/>
        <end position="139"/>
    </location>
</feature>
<evidence type="ECO:0000256" key="2">
    <source>
        <dbReference type="ARBA" id="ARBA00022771"/>
    </source>
</evidence>
<proteinExistence type="predicted"/>
<dbReference type="PANTHER" id="PTHR23235:SF120">
    <property type="entry name" value="KRUPPEL-LIKE FACTOR 15"/>
    <property type="match status" value="1"/>
</dbReference>
<gene>
    <name evidence="7" type="ORF">CINCED_3A012673</name>
</gene>
<feature type="region of interest" description="Disordered" evidence="5">
    <location>
        <begin position="203"/>
        <end position="244"/>
    </location>
</feature>
<evidence type="ECO:0000256" key="5">
    <source>
        <dbReference type="SAM" id="MobiDB-lite"/>
    </source>
</evidence>
<dbReference type="AlphaFoldDB" id="A0A5E4NIF1"/>
<name>A0A5E4NIF1_9HEMI</name>
<dbReference type="GO" id="GO:0000981">
    <property type="term" value="F:DNA-binding transcription factor activity, RNA polymerase II-specific"/>
    <property type="evidence" value="ECO:0007669"/>
    <property type="project" value="TreeGrafter"/>
</dbReference>
<feature type="domain" description="C2H2-type" evidence="6">
    <location>
        <begin position="140"/>
        <end position="169"/>
    </location>
</feature>
<evidence type="ECO:0000256" key="4">
    <source>
        <dbReference type="PROSITE-ProRule" id="PRU00042"/>
    </source>
</evidence>
<dbReference type="Proteomes" id="UP000325440">
    <property type="component" value="Unassembled WGS sequence"/>
</dbReference>
<dbReference type="FunFam" id="3.30.160.60:FF:000007">
    <property type="entry name" value="Basic krueppel-like factor 3"/>
    <property type="match status" value="1"/>
</dbReference>
<evidence type="ECO:0000313" key="8">
    <source>
        <dbReference type="Proteomes" id="UP000325440"/>
    </source>
</evidence>
<keyword evidence="2 4" id="KW-0863">Zinc-finger</keyword>
<dbReference type="PROSITE" id="PS50157">
    <property type="entry name" value="ZINC_FINGER_C2H2_2"/>
    <property type="match status" value="3"/>
</dbReference>
<feature type="domain" description="C2H2-type" evidence="6">
    <location>
        <begin position="170"/>
        <end position="197"/>
    </location>
</feature>
<feature type="region of interest" description="Disordered" evidence="5">
    <location>
        <begin position="80"/>
        <end position="110"/>
    </location>
</feature>
<dbReference type="GO" id="GO:0000978">
    <property type="term" value="F:RNA polymerase II cis-regulatory region sequence-specific DNA binding"/>
    <property type="evidence" value="ECO:0007669"/>
    <property type="project" value="TreeGrafter"/>
</dbReference>
<reference evidence="7 8" key="1">
    <citation type="submission" date="2019-08" db="EMBL/GenBank/DDBJ databases">
        <authorList>
            <person name="Alioto T."/>
            <person name="Alioto T."/>
            <person name="Gomez Garrido J."/>
        </authorList>
    </citation>
    <scope>NUCLEOTIDE SEQUENCE [LARGE SCALE GENOMIC DNA]</scope>
</reference>
<dbReference type="GO" id="GO:0008270">
    <property type="term" value="F:zinc ion binding"/>
    <property type="evidence" value="ECO:0007669"/>
    <property type="project" value="UniProtKB-KW"/>
</dbReference>
<accession>A0A5E4NIF1</accession>
<dbReference type="PROSITE" id="PS00028">
    <property type="entry name" value="ZINC_FINGER_C2H2_1"/>
    <property type="match status" value="3"/>
</dbReference>
<dbReference type="Gene3D" id="3.30.160.60">
    <property type="entry name" value="Classic Zinc Finger"/>
    <property type="match status" value="3"/>
</dbReference>
<evidence type="ECO:0000313" key="7">
    <source>
        <dbReference type="EMBL" id="VVC44764.1"/>
    </source>
</evidence>
<keyword evidence="8" id="KW-1185">Reference proteome</keyword>
<dbReference type="Pfam" id="PF00096">
    <property type="entry name" value="zf-C2H2"/>
    <property type="match status" value="1"/>
</dbReference>
<dbReference type="SMART" id="SM00355">
    <property type="entry name" value="ZnF_C2H2"/>
    <property type="match status" value="3"/>
</dbReference>
<dbReference type="EMBL" id="CABPRJ010002386">
    <property type="protein sequence ID" value="VVC44764.1"/>
    <property type="molecule type" value="Genomic_DNA"/>
</dbReference>
<dbReference type="PANTHER" id="PTHR23235">
    <property type="entry name" value="KRUEPPEL-LIKE TRANSCRIPTION FACTOR"/>
    <property type="match status" value="1"/>
</dbReference>
<dbReference type="InterPro" id="IPR013087">
    <property type="entry name" value="Znf_C2H2_type"/>
</dbReference>
<evidence type="ECO:0000256" key="1">
    <source>
        <dbReference type="ARBA" id="ARBA00022723"/>
    </source>
</evidence>
<keyword evidence="1" id="KW-0479">Metal-binding</keyword>
<protein>
    <submittedName>
        <fullName evidence="7">Zinc finger C2H2-type,Zinc finger, RING/FYVE/PHD-type</fullName>
    </submittedName>
</protein>
<evidence type="ECO:0000259" key="6">
    <source>
        <dbReference type="PROSITE" id="PS50157"/>
    </source>
</evidence>
<keyword evidence="3" id="KW-0862">Zinc</keyword>
<dbReference type="OrthoDB" id="4748970at2759"/>